<proteinExistence type="predicted"/>
<accession>A0A3M3KDM7</accession>
<dbReference type="AlphaFoldDB" id="A0A3M3KDM7"/>
<evidence type="ECO:0000313" key="2">
    <source>
        <dbReference type="Proteomes" id="UP000281372"/>
    </source>
</evidence>
<dbReference type="Proteomes" id="UP000281372">
    <property type="component" value="Unassembled WGS sequence"/>
</dbReference>
<evidence type="ECO:0000313" key="1">
    <source>
        <dbReference type="EMBL" id="RMN21097.1"/>
    </source>
</evidence>
<name>A0A3M3KDM7_PSECA</name>
<gene>
    <name evidence="1" type="ORF">ALQ64_02826</name>
</gene>
<dbReference type="EMBL" id="RBOW01000841">
    <property type="protein sequence ID" value="RMN21097.1"/>
    <property type="molecule type" value="Genomic_DNA"/>
</dbReference>
<reference evidence="1 2" key="1">
    <citation type="submission" date="2018-08" db="EMBL/GenBank/DDBJ databases">
        <title>Recombination of ecologically and evolutionarily significant loci maintains genetic cohesion in the Pseudomonas syringae species complex.</title>
        <authorList>
            <person name="Dillon M."/>
            <person name="Thakur S."/>
            <person name="Almeida R.N.D."/>
            <person name="Weir B.S."/>
            <person name="Guttman D.S."/>
        </authorList>
    </citation>
    <scope>NUCLEOTIDE SEQUENCE [LARGE SCALE GENOMIC DNA]</scope>
    <source>
        <strain evidence="1 2">ICMP 2821</strain>
    </source>
</reference>
<sequence length="46" mass="5384">MNQKMLMNLQGITFTEQQARNYYGSRFNTAQLVWVTVDEEGQVVED</sequence>
<protein>
    <submittedName>
        <fullName evidence="1">Uncharacterized protein</fullName>
    </submittedName>
</protein>
<comment type="caution">
    <text evidence="1">The sequence shown here is derived from an EMBL/GenBank/DDBJ whole genome shotgun (WGS) entry which is preliminary data.</text>
</comment>
<organism evidence="1 2">
    <name type="scientific">Pseudomonas cannabina</name>
    <dbReference type="NCBI Taxonomy" id="86840"/>
    <lineage>
        <taxon>Bacteria</taxon>
        <taxon>Pseudomonadati</taxon>
        <taxon>Pseudomonadota</taxon>
        <taxon>Gammaproteobacteria</taxon>
        <taxon>Pseudomonadales</taxon>
        <taxon>Pseudomonadaceae</taxon>
        <taxon>Pseudomonas</taxon>
    </lineage>
</organism>